<evidence type="ECO:0000259" key="2">
    <source>
        <dbReference type="Pfam" id="PF03407"/>
    </source>
</evidence>
<keyword evidence="1" id="KW-0812">Transmembrane</keyword>
<organism evidence="3">
    <name type="scientific">Sexangularia sp. CB-2014</name>
    <dbReference type="NCBI Taxonomy" id="1486929"/>
    <lineage>
        <taxon>Eukaryota</taxon>
        <taxon>Amoebozoa</taxon>
        <taxon>Tubulinea</taxon>
        <taxon>Elardia</taxon>
        <taxon>Arcellinida</taxon>
        <taxon>Arcellinida incertae sedis</taxon>
        <taxon>Sexangularia</taxon>
    </lineage>
</organism>
<protein>
    <recommendedName>
        <fullName evidence="2">Nucleotide-diphospho-sugar transferase domain-containing protein</fullName>
    </recommendedName>
</protein>
<feature type="domain" description="Nucleotide-diphospho-sugar transferase" evidence="2">
    <location>
        <begin position="121"/>
        <end position="287"/>
    </location>
</feature>
<accession>A0A7S1VC71</accession>
<dbReference type="EMBL" id="HBGL01006718">
    <property type="protein sequence ID" value="CAD9294987.1"/>
    <property type="molecule type" value="Transcribed_RNA"/>
</dbReference>
<dbReference type="GO" id="GO:0005794">
    <property type="term" value="C:Golgi apparatus"/>
    <property type="evidence" value="ECO:0007669"/>
    <property type="project" value="TreeGrafter"/>
</dbReference>
<reference evidence="3" key="1">
    <citation type="submission" date="2021-01" db="EMBL/GenBank/DDBJ databases">
        <authorList>
            <person name="Corre E."/>
            <person name="Pelletier E."/>
            <person name="Niang G."/>
            <person name="Scheremetjew M."/>
            <person name="Finn R."/>
            <person name="Kale V."/>
            <person name="Holt S."/>
            <person name="Cochrane G."/>
            <person name="Meng A."/>
            <person name="Brown T."/>
            <person name="Cohen L."/>
        </authorList>
    </citation>
    <scope>NUCLEOTIDE SEQUENCE</scope>
    <source>
        <strain evidence="3">ATCC 50979</strain>
    </source>
</reference>
<dbReference type="Pfam" id="PF03407">
    <property type="entry name" value="Nucleotid_trans"/>
    <property type="match status" value="1"/>
</dbReference>
<dbReference type="InterPro" id="IPR005069">
    <property type="entry name" value="Nucl-diP-sugar_transferase"/>
</dbReference>
<keyword evidence="1" id="KW-1133">Transmembrane helix</keyword>
<keyword evidence="1" id="KW-0472">Membrane</keyword>
<dbReference type="InterPro" id="IPR052636">
    <property type="entry name" value="UDP-D-xylose:L-fucose_XylT"/>
</dbReference>
<gene>
    <name evidence="3" type="ORF">SSP0437_LOCUS5159</name>
</gene>
<feature type="transmembrane region" description="Helical" evidence="1">
    <location>
        <begin position="7"/>
        <end position="24"/>
    </location>
</feature>
<dbReference type="PANTHER" id="PTHR47032:SF1">
    <property type="entry name" value="UDP-D-XYLOSE:L-FUCOSE ALPHA-1,3-D-XYLOSYLTRANSFERASE-RELATED"/>
    <property type="match status" value="1"/>
</dbReference>
<sequence length="778" mass="83932">MVPRGRKCVGASVMIIVVMVYLALNTSVFRRSDLREIVQQQMQVSGLVRVDEVPEYPDDSLVAQVLETRCKQLGLPERIADVEVFERRASGGVVIVTFVNGQEAVDPLLLNLLCSWRRLGVSNFVVVATDSMAVDALRAMPDDLLPNEAVHYDPYVWPGTSSEQLRKSSSATDAYLHFIHLRTHFVNMLMHAKTDVHLVVTDADTVWLHNPLALIPSFGTDGCDAHFVEEYSLVGRDVSAYAGQAQPQGGFLMLANTKQVRSLLRDWVQAAVMLNVKEQPALRAALSMRSYAFSWYPSDWPTAAKEGKKLYLCALDPSFVLHTHYFASAEEVEPTFSSGTGTLHAAVMLHPNIAKKARKGQALRHHGGWLLNENDECPATNDLLPPVLPTRALTPPWTPRAGGMLDFGAWLQRPAAATSASRRDGVDCAATLRLSAWTDEPFMLPLELVHPSVRSEVTALLDARNAGTVQVRPADARQELVLLLHKDGVQVDEQVGRSADGACADGTRWEAALNVLCVGMQGACAFQPPLRIAVPCNESADGAVLVSTPADGAVPVLRASRVPGSGGVLVPPLASWDPEAPQPTKEAKQALKVRKARPRAALEGPFVCAVTEGSFAAFVSGGEDGEDNKVGEGGVSLIPVPSTRYDDGKLDLLLAQVDCVIVGQAEAATSATAWLGAARGAHIVRLANDAKDDLTKRESVLTLDYGVIDAKTAGSSVAVLQQVHSALDEFARRHGMRSRYLDVAQALAGATQMRLRLLQTLWALSQWTTDAGIASGKS</sequence>
<dbReference type="GO" id="GO:0016757">
    <property type="term" value="F:glycosyltransferase activity"/>
    <property type="evidence" value="ECO:0007669"/>
    <property type="project" value="TreeGrafter"/>
</dbReference>
<proteinExistence type="predicted"/>
<evidence type="ECO:0000313" key="3">
    <source>
        <dbReference type="EMBL" id="CAD9294987.1"/>
    </source>
</evidence>
<dbReference type="AlphaFoldDB" id="A0A7S1VC71"/>
<evidence type="ECO:0000256" key="1">
    <source>
        <dbReference type="SAM" id="Phobius"/>
    </source>
</evidence>
<dbReference type="PANTHER" id="PTHR47032">
    <property type="entry name" value="UDP-D-XYLOSE:L-FUCOSE ALPHA-1,3-D-XYLOSYLTRANSFERASE-RELATED"/>
    <property type="match status" value="1"/>
</dbReference>
<name>A0A7S1VC71_9EUKA</name>